<dbReference type="GO" id="GO:0003700">
    <property type="term" value="F:DNA-binding transcription factor activity"/>
    <property type="evidence" value="ECO:0007669"/>
    <property type="project" value="InterPro"/>
</dbReference>
<dbReference type="CDD" id="cd08422">
    <property type="entry name" value="PBP2_CrgA_like"/>
    <property type="match status" value="1"/>
</dbReference>
<dbReference type="SUPFAM" id="SSF46785">
    <property type="entry name" value="Winged helix' DNA-binding domain"/>
    <property type="match status" value="1"/>
</dbReference>
<name>A0A7T2RYQ6_DELAC</name>
<dbReference type="InterPro" id="IPR000847">
    <property type="entry name" value="LysR_HTH_N"/>
</dbReference>
<evidence type="ECO:0000313" key="6">
    <source>
        <dbReference type="EMBL" id="QPS05809.1"/>
    </source>
</evidence>
<keyword evidence="4" id="KW-0804">Transcription</keyword>
<dbReference type="Gene3D" id="1.10.10.10">
    <property type="entry name" value="Winged helix-like DNA-binding domain superfamily/Winged helix DNA-binding domain"/>
    <property type="match status" value="1"/>
</dbReference>
<dbReference type="Pfam" id="PF03466">
    <property type="entry name" value="LysR_substrate"/>
    <property type="match status" value="1"/>
</dbReference>
<keyword evidence="3" id="KW-0238">DNA-binding</keyword>
<evidence type="ECO:0000256" key="1">
    <source>
        <dbReference type="ARBA" id="ARBA00009437"/>
    </source>
</evidence>
<evidence type="ECO:0000259" key="5">
    <source>
        <dbReference type="PROSITE" id="PS50931"/>
    </source>
</evidence>
<dbReference type="AlphaFoldDB" id="A0A7T2RYQ6"/>
<dbReference type="InterPro" id="IPR036390">
    <property type="entry name" value="WH_DNA-bd_sf"/>
</dbReference>
<evidence type="ECO:0000256" key="2">
    <source>
        <dbReference type="ARBA" id="ARBA00023015"/>
    </source>
</evidence>
<dbReference type="EMBL" id="CP065668">
    <property type="protein sequence ID" value="QPS05809.1"/>
    <property type="molecule type" value="Genomic_DNA"/>
</dbReference>
<dbReference type="Gene3D" id="3.40.190.290">
    <property type="match status" value="1"/>
</dbReference>
<dbReference type="PANTHER" id="PTHR30537">
    <property type="entry name" value="HTH-TYPE TRANSCRIPTIONAL REGULATOR"/>
    <property type="match status" value="1"/>
</dbReference>
<dbReference type="InterPro" id="IPR005119">
    <property type="entry name" value="LysR_subst-bd"/>
</dbReference>
<protein>
    <submittedName>
        <fullName evidence="6">LysR family transcriptional regulator</fullName>
    </submittedName>
</protein>
<evidence type="ECO:0000256" key="4">
    <source>
        <dbReference type="ARBA" id="ARBA00023163"/>
    </source>
</evidence>
<feature type="domain" description="HTH lysR-type" evidence="5">
    <location>
        <begin position="1"/>
        <end position="58"/>
    </location>
</feature>
<reference evidence="6 7" key="1">
    <citation type="submission" date="2020-12" db="EMBL/GenBank/DDBJ databases">
        <title>FDA dAtabase for Regulatory Grade micrObial Sequences (FDA-ARGOS): Supporting development and validation of Infectious Disease Dx tests.</title>
        <authorList>
            <person name="Sproer C."/>
            <person name="Gronow S."/>
            <person name="Severitt S."/>
            <person name="Schroder I."/>
            <person name="Tallon L."/>
            <person name="Sadzewicz L."/>
            <person name="Zhao X."/>
            <person name="Boylan J."/>
            <person name="Ott S."/>
            <person name="Bowen H."/>
            <person name="Vavikolanu K."/>
            <person name="Mehta A."/>
            <person name="Aluvathingal J."/>
            <person name="Nadendla S."/>
            <person name="Lowell S."/>
            <person name="Myers T."/>
            <person name="Yan Y."/>
            <person name="Sichtig H."/>
        </authorList>
    </citation>
    <scope>NUCLEOTIDE SEQUENCE [LARGE SCALE GENOMIC DNA]</scope>
    <source>
        <strain evidence="6 7">FDAARGOS_909</strain>
    </source>
</reference>
<dbReference type="InterPro" id="IPR036388">
    <property type="entry name" value="WH-like_DNA-bd_sf"/>
</dbReference>
<dbReference type="FunFam" id="1.10.10.10:FF:000001">
    <property type="entry name" value="LysR family transcriptional regulator"/>
    <property type="match status" value="1"/>
</dbReference>
<dbReference type="RefSeq" id="WP_197953279.1">
    <property type="nucleotide sequence ID" value="NZ_CP065668.1"/>
</dbReference>
<dbReference type="SUPFAM" id="SSF53850">
    <property type="entry name" value="Periplasmic binding protein-like II"/>
    <property type="match status" value="1"/>
</dbReference>
<dbReference type="InterPro" id="IPR058163">
    <property type="entry name" value="LysR-type_TF_proteobact-type"/>
</dbReference>
<dbReference type="Proteomes" id="UP000594778">
    <property type="component" value="Chromosome"/>
</dbReference>
<comment type="similarity">
    <text evidence="1">Belongs to the LysR transcriptional regulatory family.</text>
</comment>
<dbReference type="GO" id="GO:0043565">
    <property type="term" value="F:sequence-specific DNA binding"/>
    <property type="evidence" value="ECO:0007669"/>
    <property type="project" value="TreeGrafter"/>
</dbReference>
<gene>
    <name evidence="6" type="ORF">I6G66_15890</name>
</gene>
<dbReference type="PROSITE" id="PS50931">
    <property type="entry name" value="HTH_LYSR"/>
    <property type="match status" value="1"/>
</dbReference>
<dbReference type="Pfam" id="PF00126">
    <property type="entry name" value="HTH_1"/>
    <property type="match status" value="1"/>
</dbReference>
<accession>A0A7T2RYQ6</accession>
<proteinExistence type="inferred from homology"/>
<keyword evidence="2" id="KW-0805">Transcription regulation</keyword>
<evidence type="ECO:0000313" key="7">
    <source>
        <dbReference type="Proteomes" id="UP000594778"/>
    </source>
</evidence>
<dbReference type="GO" id="GO:0006351">
    <property type="term" value="P:DNA-templated transcription"/>
    <property type="evidence" value="ECO:0007669"/>
    <property type="project" value="TreeGrafter"/>
</dbReference>
<sequence length="305" mass="33692">MDLNSLTLLVEIIDSGNLSQAARKLKMTRANVSYHLTQLEKSVGVQLVRRTTRRVEPTEVGLRMYEHGRAIQNEMMSARETITSLGQGMAGRVGLSVPSGYGQIVMSDWLIEFKRLYPAIVLDVLFENRADHLRDEVDIAIRVIQEPPLSVIARSLGNVHYVACASREYAQQHGLPATLYELRNSPLITAGVMGRQLRLSAYQGTDRQEVLLAPTMISEHFPFLRQGILAGLGVGLVPDYVVQDKVASGEVVLTLQEYRLSIFGTHMYLLYLPDRHQTRAVRTCIDFLLAKAGQGGSGSGDAAAT</sequence>
<dbReference type="PANTHER" id="PTHR30537:SF5">
    <property type="entry name" value="HTH-TYPE TRANSCRIPTIONAL ACTIVATOR TTDR-RELATED"/>
    <property type="match status" value="1"/>
</dbReference>
<organism evidence="6 7">
    <name type="scientific">Delftia acidovorans</name>
    <name type="common">Pseudomonas acidovorans</name>
    <name type="synonym">Comamonas acidovorans</name>
    <dbReference type="NCBI Taxonomy" id="80866"/>
    <lineage>
        <taxon>Bacteria</taxon>
        <taxon>Pseudomonadati</taxon>
        <taxon>Pseudomonadota</taxon>
        <taxon>Betaproteobacteria</taxon>
        <taxon>Burkholderiales</taxon>
        <taxon>Comamonadaceae</taxon>
        <taxon>Delftia</taxon>
    </lineage>
</organism>
<evidence type="ECO:0000256" key="3">
    <source>
        <dbReference type="ARBA" id="ARBA00023125"/>
    </source>
</evidence>